<keyword evidence="1" id="KW-0732">Signal</keyword>
<organism evidence="3 4">
    <name type="scientific">Vespula squamosa</name>
    <name type="common">Southern yellow jacket</name>
    <name type="synonym">Wasp</name>
    <dbReference type="NCBI Taxonomy" id="30214"/>
    <lineage>
        <taxon>Eukaryota</taxon>
        <taxon>Metazoa</taxon>
        <taxon>Ecdysozoa</taxon>
        <taxon>Arthropoda</taxon>
        <taxon>Hexapoda</taxon>
        <taxon>Insecta</taxon>
        <taxon>Pterygota</taxon>
        <taxon>Neoptera</taxon>
        <taxon>Endopterygota</taxon>
        <taxon>Hymenoptera</taxon>
        <taxon>Apocrita</taxon>
        <taxon>Aculeata</taxon>
        <taxon>Vespoidea</taxon>
        <taxon>Vespidae</taxon>
        <taxon>Vespinae</taxon>
        <taxon>Vespula</taxon>
    </lineage>
</organism>
<feature type="chain" id="PRO_5044840335" evidence="1">
    <location>
        <begin position="19"/>
        <end position="401"/>
    </location>
</feature>
<dbReference type="PANTHER" id="PTHR10157">
    <property type="entry name" value="DOPAMINE BETA HYDROXYLASE RELATED"/>
    <property type="match status" value="1"/>
</dbReference>
<dbReference type="AlphaFoldDB" id="A0ABD1ZXF6"/>
<feature type="signal peptide" evidence="1">
    <location>
        <begin position="1"/>
        <end position="18"/>
    </location>
</feature>
<protein>
    <submittedName>
        <fullName evidence="3">MOXD1 2-like</fullName>
    </submittedName>
</protein>
<dbReference type="EMBL" id="JAUDFV010000161">
    <property type="protein sequence ID" value="KAL2713057.1"/>
    <property type="molecule type" value="Genomic_DNA"/>
</dbReference>
<dbReference type="InterPro" id="IPR000945">
    <property type="entry name" value="DBH-like"/>
</dbReference>
<gene>
    <name evidence="3" type="ORF">V1478_017250</name>
</gene>
<evidence type="ECO:0000259" key="2">
    <source>
        <dbReference type="Pfam" id="PF03351"/>
    </source>
</evidence>
<accession>A0ABD1ZXF6</accession>
<feature type="domain" description="DOMON" evidence="2">
    <location>
        <begin position="28"/>
        <end position="86"/>
    </location>
</feature>
<evidence type="ECO:0000313" key="4">
    <source>
        <dbReference type="Proteomes" id="UP001607302"/>
    </source>
</evidence>
<comment type="caution">
    <text evidence="3">The sequence shown here is derived from an EMBL/GenBank/DDBJ whole genome shotgun (WGS) entry which is preliminary data.</text>
</comment>
<dbReference type="Proteomes" id="UP001607302">
    <property type="component" value="Unassembled WGS sequence"/>
</dbReference>
<dbReference type="InterPro" id="IPR005018">
    <property type="entry name" value="DOMON_domain"/>
</dbReference>
<sequence length="401" mass="45217">MKFLALSFVLFLLNNVFCVEWKHSAILDNNFLVLWTPGDKEVTFEIQVKTLGYVGLGFKKEDGREGADMVIGWVDNNGQVHLQNANVANDTLQFGFLRPTNKRANDRNSDDYYHPRLRILARLPPSCREYNHLPHGKELGGSSKSLPRKRIKCLSTSGIADLGGRSYLLSLDFPTRRLGEATLTPTIPIYTTLLNRVGTRGLGMAFKMNSTHLSLSIVFSFGGLDRGAKWSHECSMRVAEKIPTSHADSTFESVFVMCPNFNECQTLKQNESKRGFRTTKVEPKRNMPEKKVRSVLLNWVQLLLAFWDDASTLFVSTSDVGSSCRVRLNTTTDVLAHSISKLTSKRHNGRNGSFFNRKIHTTTIHHRRAFRFPTSLAASGEPTFRFFTLYISAIFTAALDI</sequence>
<evidence type="ECO:0000256" key="1">
    <source>
        <dbReference type="SAM" id="SignalP"/>
    </source>
</evidence>
<evidence type="ECO:0000313" key="3">
    <source>
        <dbReference type="EMBL" id="KAL2713057.1"/>
    </source>
</evidence>
<dbReference type="InterPro" id="IPR045266">
    <property type="entry name" value="DOH_DOMON"/>
</dbReference>
<keyword evidence="4" id="KW-1185">Reference proteome</keyword>
<dbReference type="CDD" id="cd09631">
    <property type="entry name" value="DOMON_DOH"/>
    <property type="match status" value="1"/>
</dbReference>
<name>A0ABD1ZXF6_VESSQ</name>
<dbReference type="PANTHER" id="PTHR10157:SF40">
    <property type="entry name" value="MOXD1 HOMOLOG 2"/>
    <property type="match status" value="1"/>
</dbReference>
<reference evidence="3 4" key="1">
    <citation type="journal article" date="2024" name="Ann. Entomol. Soc. Am.">
        <title>Genomic analyses of the southern and eastern yellowjacket wasps (Hymenoptera: Vespidae) reveal evolutionary signatures of social life.</title>
        <authorList>
            <person name="Catto M.A."/>
            <person name="Caine P.B."/>
            <person name="Orr S.E."/>
            <person name="Hunt B.G."/>
            <person name="Goodisman M.A.D."/>
        </authorList>
    </citation>
    <scope>NUCLEOTIDE SEQUENCE [LARGE SCALE GENOMIC DNA]</scope>
    <source>
        <strain evidence="3">233</strain>
        <tissue evidence="3">Head and thorax</tissue>
    </source>
</reference>
<dbReference type="Pfam" id="PF03351">
    <property type="entry name" value="DOMON"/>
    <property type="match status" value="1"/>
</dbReference>
<proteinExistence type="predicted"/>